<gene>
    <name evidence="7" type="ORF">F1B92_04920</name>
</gene>
<evidence type="ECO:0000256" key="1">
    <source>
        <dbReference type="ARBA" id="ARBA00004651"/>
    </source>
</evidence>
<evidence type="ECO:0000313" key="7">
    <source>
        <dbReference type="EMBL" id="MSN96515.1"/>
    </source>
</evidence>
<organism evidence="7 8">
    <name type="scientific">Campylobacter portucalensis</name>
    <dbReference type="NCBI Taxonomy" id="2608384"/>
    <lineage>
        <taxon>Bacteria</taxon>
        <taxon>Pseudomonadati</taxon>
        <taxon>Campylobacterota</taxon>
        <taxon>Epsilonproteobacteria</taxon>
        <taxon>Campylobacterales</taxon>
        <taxon>Campylobacteraceae</taxon>
        <taxon>Campylobacter</taxon>
    </lineage>
</organism>
<evidence type="ECO:0000256" key="5">
    <source>
        <dbReference type="ARBA" id="ARBA00023136"/>
    </source>
</evidence>
<dbReference type="AlphaFoldDB" id="A0A6L5WKH6"/>
<sequence>MEEFLSGFVLGIGVAVPFGPVNILIMSYALRSYKKAFIFGFGAMSCDIFYLLFSSVGLFKILNNEILLKIFAIFGVIFLLYMAYEIYKNSNNVIEVDRNLKDGNNIKIFLRGFFINMLNPYVVMFWIGISATLVLADSGFAWARILGLIVSIFAWITLFPLAIFKNSKLINQKIYKIISYTSALILIFFAFSLIYKILILSSFKVIN</sequence>
<dbReference type="PANTHER" id="PTHR38825:SF2">
    <property type="entry name" value="LYSINE TRANSPORTER LYSE"/>
    <property type="match status" value="1"/>
</dbReference>
<dbReference type="GO" id="GO:0006865">
    <property type="term" value="P:amino acid transport"/>
    <property type="evidence" value="ECO:0007669"/>
    <property type="project" value="InterPro"/>
</dbReference>
<keyword evidence="3 6" id="KW-0812">Transmembrane</keyword>
<reference evidence="7 8" key="1">
    <citation type="submission" date="2019-09" db="EMBL/GenBank/DDBJ databases">
        <authorList>
            <person name="Silva M."/>
            <person name="Pereira G."/>
            <person name="Lopes-Da-Costa L."/>
            <person name="Silva E."/>
        </authorList>
    </citation>
    <scope>NUCLEOTIDE SEQUENCE [LARGE SCALE GENOMIC DNA]</scope>
    <source>
        <strain evidence="7 8">FMV-PI01</strain>
    </source>
</reference>
<feature type="transmembrane region" description="Helical" evidence="6">
    <location>
        <begin position="177"/>
        <end position="198"/>
    </location>
</feature>
<comment type="caution">
    <text evidence="7">The sequence shown here is derived from an EMBL/GenBank/DDBJ whole genome shotgun (WGS) entry which is preliminary data.</text>
</comment>
<name>A0A6L5WKH6_9BACT</name>
<reference evidence="7 8" key="2">
    <citation type="submission" date="2020-03" db="EMBL/GenBank/DDBJ databases">
        <title>Campylobacter portucalensis sp. nov., a new species of Campylobacter isolated from the reproductive tract of bulls.</title>
        <authorList>
            <person name="Silva M.F."/>
            <person name="Pereira G."/>
            <person name="Carneiro C."/>
            <person name="Hemphill A."/>
            <person name="Mateus L."/>
            <person name="Lopes-Da-Costa L."/>
            <person name="Silva E."/>
        </authorList>
    </citation>
    <scope>NUCLEOTIDE SEQUENCE [LARGE SCALE GENOMIC DNA]</scope>
    <source>
        <strain evidence="7 8">FMV-PI01</strain>
    </source>
</reference>
<accession>A0A6L5WKH6</accession>
<keyword evidence="8" id="KW-1185">Reference proteome</keyword>
<feature type="transmembrane region" description="Helical" evidence="6">
    <location>
        <begin position="108"/>
        <end position="129"/>
    </location>
</feature>
<feature type="transmembrane region" description="Helical" evidence="6">
    <location>
        <begin position="66"/>
        <end position="87"/>
    </location>
</feature>
<comment type="subcellular location">
    <subcellularLocation>
        <location evidence="1">Cell membrane</location>
        <topology evidence="1">Multi-pass membrane protein</topology>
    </subcellularLocation>
</comment>
<keyword evidence="5 6" id="KW-0472">Membrane</keyword>
<protein>
    <submittedName>
        <fullName evidence="7">LysE family translocator</fullName>
    </submittedName>
</protein>
<evidence type="ECO:0000256" key="4">
    <source>
        <dbReference type="ARBA" id="ARBA00022989"/>
    </source>
</evidence>
<dbReference type="InterPro" id="IPR001123">
    <property type="entry name" value="LeuE-type"/>
</dbReference>
<evidence type="ECO:0000256" key="2">
    <source>
        <dbReference type="ARBA" id="ARBA00022475"/>
    </source>
</evidence>
<dbReference type="Proteomes" id="UP000476338">
    <property type="component" value="Unassembled WGS sequence"/>
</dbReference>
<feature type="transmembrane region" description="Helical" evidence="6">
    <location>
        <begin position="141"/>
        <end position="165"/>
    </location>
</feature>
<evidence type="ECO:0000313" key="8">
    <source>
        <dbReference type="Proteomes" id="UP000476338"/>
    </source>
</evidence>
<keyword evidence="2" id="KW-1003">Cell membrane</keyword>
<feature type="transmembrane region" description="Helical" evidence="6">
    <location>
        <begin position="37"/>
        <end position="60"/>
    </location>
</feature>
<dbReference type="PANTHER" id="PTHR38825">
    <property type="entry name" value="LYSINE EXPORTER PROTEIN (LYSE/YGGA)"/>
    <property type="match status" value="1"/>
</dbReference>
<keyword evidence="4 6" id="KW-1133">Transmembrane helix</keyword>
<feature type="transmembrane region" description="Helical" evidence="6">
    <location>
        <begin position="6"/>
        <end position="25"/>
    </location>
</feature>
<dbReference type="GO" id="GO:0005886">
    <property type="term" value="C:plasma membrane"/>
    <property type="evidence" value="ECO:0007669"/>
    <property type="project" value="UniProtKB-SubCell"/>
</dbReference>
<dbReference type="RefSeq" id="WP_154570786.1">
    <property type="nucleotide sequence ID" value="NZ_VWSJ01000015.1"/>
</dbReference>
<evidence type="ECO:0000256" key="6">
    <source>
        <dbReference type="SAM" id="Phobius"/>
    </source>
</evidence>
<proteinExistence type="predicted"/>
<dbReference type="Pfam" id="PF01810">
    <property type="entry name" value="LysE"/>
    <property type="match status" value="1"/>
</dbReference>
<dbReference type="EMBL" id="VWSJ01000015">
    <property type="protein sequence ID" value="MSN96515.1"/>
    <property type="molecule type" value="Genomic_DNA"/>
</dbReference>
<evidence type="ECO:0000256" key="3">
    <source>
        <dbReference type="ARBA" id="ARBA00022692"/>
    </source>
</evidence>